<gene>
    <name evidence="2" type="ORF">SSA02_24210</name>
</gene>
<dbReference type="RefSeq" id="WP_147094328.1">
    <property type="nucleotide sequence ID" value="NZ_BJVC01000007.1"/>
</dbReference>
<proteinExistence type="predicted"/>
<protein>
    <submittedName>
        <fullName evidence="2">Uncharacterized protein</fullName>
    </submittedName>
</protein>
<reference evidence="2 3" key="1">
    <citation type="submission" date="2019-07" db="EMBL/GenBank/DDBJ databases">
        <title>Whole genome shotgun sequence of Swaminathania salitolerans NBRC 104436.</title>
        <authorList>
            <person name="Hosoyama A."/>
            <person name="Uohara A."/>
            <person name="Ohji S."/>
            <person name="Ichikawa N."/>
        </authorList>
    </citation>
    <scope>NUCLEOTIDE SEQUENCE [LARGE SCALE GENOMIC DNA]</scope>
    <source>
        <strain evidence="2 3">NBRC 104436</strain>
    </source>
</reference>
<feature type="region of interest" description="Disordered" evidence="1">
    <location>
        <begin position="43"/>
        <end position="64"/>
    </location>
</feature>
<evidence type="ECO:0000313" key="2">
    <source>
        <dbReference type="EMBL" id="GEL03258.1"/>
    </source>
</evidence>
<comment type="caution">
    <text evidence="2">The sequence shown here is derived from an EMBL/GenBank/DDBJ whole genome shotgun (WGS) entry which is preliminary data.</text>
</comment>
<accession>A0A511BZ22</accession>
<organism evidence="2 3">
    <name type="scientific">Swaminathania salitolerans</name>
    <dbReference type="NCBI Taxonomy" id="182838"/>
    <lineage>
        <taxon>Bacteria</taxon>
        <taxon>Pseudomonadati</taxon>
        <taxon>Pseudomonadota</taxon>
        <taxon>Alphaproteobacteria</taxon>
        <taxon>Acetobacterales</taxon>
        <taxon>Acetobacteraceae</taxon>
        <taxon>Swaminathania</taxon>
    </lineage>
</organism>
<evidence type="ECO:0000313" key="3">
    <source>
        <dbReference type="Proteomes" id="UP000321405"/>
    </source>
</evidence>
<name>A0A511BZ22_9PROT</name>
<dbReference type="EMBL" id="BJVC01000007">
    <property type="protein sequence ID" value="GEL03258.1"/>
    <property type="molecule type" value="Genomic_DNA"/>
</dbReference>
<dbReference type="Proteomes" id="UP000321405">
    <property type="component" value="Unassembled WGS sequence"/>
</dbReference>
<sequence>MTTSPPSRPSPVLTEKAQADLEMRQKREAAALRANLLRRKAQVRNRAIKAPEDLDPPASSSSPD</sequence>
<evidence type="ECO:0000256" key="1">
    <source>
        <dbReference type="SAM" id="MobiDB-lite"/>
    </source>
</evidence>
<dbReference type="AlphaFoldDB" id="A0A511BZ22"/>
<keyword evidence="3" id="KW-1185">Reference proteome</keyword>